<accession>A0A2U8WBU2</accession>
<dbReference type="EMBL" id="CP029550">
    <property type="protein sequence ID" value="AWN43625.1"/>
    <property type="molecule type" value="Genomic_DNA"/>
</dbReference>
<proteinExistence type="predicted"/>
<sequence length="77" mass="8111">MSFPDRSPAAVSVEGRHAFDRGDPIEANPYPEGSDDHAAWKRGWQMPDGERAEASMPDAAQPLPEHPGGGGSETAPG</sequence>
<dbReference type="AlphaFoldDB" id="A0A2U8WBU2"/>
<dbReference type="Pfam" id="PF04957">
    <property type="entry name" value="RMF"/>
    <property type="match status" value="1"/>
</dbReference>
<reference evidence="3" key="1">
    <citation type="submission" date="2018-05" db="EMBL/GenBank/DDBJ databases">
        <title>Complete Genome Sequence of Methylobacterium sp. 17SD2-17.</title>
        <authorList>
            <person name="Srinivasan S."/>
        </authorList>
    </citation>
    <scope>NUCLEOTIDE SEQUENCE [LARGE SCALE GENOMIC DNA]</scope>
    <source>
        <strain evidence="3">17SD2-17</strain>
    </source>
</reference>
<evidence type="ECO:0000313" key="3">
    <source>
        <dbReference type="Proteomes" id="UP000245926"/>
    </source>
</evidence>
<dbReference type="Proteomes" id="UP000245926">
    <property type="component" value="Chromosome"/>
</dbReference>
<dbReference type="KEGG" id="mets:DK389_27865"/>
<dbReference type="InterPro" id="IPR007040">
    <property type="entry name" value="Ribosome_modulation_factor"/>
</dbReference>
<dbReference type="OrthoDB" id="8002157at2"/>
<gene>
    <name evidence="2" type="ORF">DK389_27865</name>
</gene>
<dbReference type="RefSeq" id="WP_109894602.1">
    <property type="nucleotide sequence ID" value="NZ_CP029550.1"/>
</dbReference>
<keyword evidence="3" id="KW-1185">Reference proteome</keyword>
<evidence type="ECO:0000256" key="1">
    <source>
        <dbReference type="SAM" id="MobiDB-lite"/>
    </source>
</evidence>
<protein>
    <submittedName>
        <fullName evidence="2">Uncharacterized protein</fullName>
    </submittedName>
</protein>
<evidence type="ECO:0000313" key="2">
    <source>
        <dbReference type="EMBL" id="AWN43625.1"/>
    </source>
</evidence>
<feature type="region of interest" description="Disordered" evidence="1">
    <location>
        <begin position="1"/>
        <end position="77"/>
    </location>
</feature>
<organism evidence="2 3">
    <name type="scientific">Methylobacterium durans</name>
    <dbReference type="NCBI Taxonomy" id="2202825"/>
    <lineage>
        <taxon>Bacteria</taxon>
        <taxon>Pseudomonadati</taxon>
        <taxon>Pseudomonadota</taxon>
        <taxon>Alphaproteobacteria</taxon>
        <taxon>Hyphomicrobiales</taxon>
        <taxon>Methylobacteriaceae</taxon>
        <taxon>Methylobacterium</taxon>
    </lineage>
</organism>
<name>A0A2U8WBU2_9HYPH</name>
<feature type="compositionally biased region" description="Basic and acidic residues" evidence="1">
    <location>
        <begin position="14"/>
        <end position="24"/>
    </location>
</feature>
<feature type="compositionally biased region" description="Gly residues" evidence="1">
    <location>
        <begin position="67"/>
        <end position="77"/>
    </location>
</feature>